<feature type="domain" description="HTH tetR-type" evidence="6">
    <location>
        <begin position="9"/>
        <end position="69"/>
    </location>
</feature>
<evidence type="ECO:0000256" key="2">
    <source>
        <dbReference type="ARBA" id="ARBA00023015"/>
    </source>
</evidence>
<dbReference type="InterPro" id="IPR039538">
    <property type="entry name" value="BetI_C"/>
</dbReference>
<dbReference type="Pfam" id="PF13977">
    <property type="entry name" value="TetR_C_6"/>
    <property type="match status" value="1"/>
</dbReference>
<keyword evidence="3 5" id="KW-0238">DNA-binding</keyword>
<dbReference type="SUPFAM" id="SSF46689">
    <property type="entry name" value="Homeodomain-like"/>
    <property type="match status" value="1"/>
</dbReference>
<evidence type="ECO:0000256" key="3">
    <source>
        <dbReference type="ARBA" id="ARBA00023125"/>
    </source>
</evidence>
<dbReference type="InterPro" id="IPR009057">
    <property type="entry name" value="Homeodomain-like_sf"/>
</dbReference>
<dbReference type="GO" id="GO:0003700">
    <property type="term" value="F:DNA-binding transcription factor activity"/>
    <property type="evidence" value="ECO:0007669"/>
    <property type="project" value="TreeGrafter"/>
</dbReference>
<keyword evidence="4" id="KW-0804">Transcription</keyword>
<dbReference type="STRING" id="1032480.MLP_32500"/>
<proteinExistence type="predicted"/>
<evidence type="ECO:0000259" key="6">
    <source>
        <dbReference type="PROSITE" id="PS50977"/>
    </source>
</evidence>
<dbReference type="AlphaFoldDB" id="F5XLJ8"/>
<sequence>MRRRRLPPDERRRQIVEAARSVIVRQGLATTSLRDIAAEAKVSMGTVTYHFDSIDEILGAVVVTESERFYADVVEAADSEPDPWRALELLVNPLFGDTDDVHAHWRIWSDYWAAIVRRPEMTQAYAERIRHWEKCCARLIERGVATGAFRPADARGTALKLAAFANGLGTQLLQEARDLTAPAAHTYLSEYIELLLSPR</sequence>
<keyword evidence="1" id="KW-0678">Repressor</keyword>
<dbReference type="InterPro" id="IPR050109">
    <property type="entry name" value="HTH-type_TetR-like_transc_reg"/>
</dbReference>
<dbReference type="HOGENOM" id="CLU_069356_15_3_11"/>
<dbReference type="PANTHER" id="PTHR30055">
    <property type="entry name" value="HTH-TYPE TRANSCRIPTIONAL REGULATOR RUTR"/>
    <property type="match status" value="1"/>
</dbReference>
<evidence type="ECO:0000256" key="1">
    <source>
        <dbReference type="ARBA" id="ARBA00022491"/>
    </source>
</evidence>
<evidence type="ECO:0000256" key="5">
    <source>
        <dbReference type="PROSITE-ProRule" id="PRU00335"/>
    </source>
</evidence>
<dbReference type="EMBL" id="AP012204">
    <property type="protein sequence ID" value="BAK36264.1"/>
    <property type="molecule type" value="Genomic_DNA"/>
</dbReference>
<gene>
    <name evidence="7" type="ordered locus">MLP_32500</name>
</gene>
<dbReference type="KEGG" id="mph:MLP_32500"/>
<organism evidence="7 8">
    <name type="scientific">Microlunatus phosphovorus (strain ATCC 700054 / DSM 10555 / JCM 9379 / NBRC 101784 / NCIMB 13414 / VKM Ac-1990 / NM-1)</name>
    <dbReference type="NCBI Taxonomy" id="1032480"/>
    <lineage>
        <taxon>Bacteria</taxon>
        <taxon>Bacillati</taxon>
        <taxon>Actinomycetota</taxon>
        <taxon>Actinomycetes</taxon>
        <taxon>Propionibacteriales</taxon>
        <taxon>Propionibacteriaceae</taxon>
        <taxon>Microlunatus</taxon>
    </lineage>
</organism>
<evidence type="ECO:0000256" key="4">
    <source>
        <dbReference type="ARBA" id="ARBA00023163"/>
    </source>
</evidence>
<dbReference type="OrthoDB" id="3288227at2"/>
<dbReference type="Proteomes" id="UP000007947">
    <property type="component" value="Chromosome"/>
</dbReference>
<reference evidence="7 8" key="1">
    <citation type="submission" date="2011-05" db="EMBL/GenBank/DDBJ databases">
        <title>Whole genome sequence of Microlunatus phosphovorus NM-1.</title>
        <authorList>
            <person name="Hosoyama A."/>
            <person name="Sasaki K."/>
            <person name="Harada T."/>
            <person name="Igarashi R."/>
            <person name="Kawakoshi A."/>
            <person name="Sasagawa M."/>
            <person name="Fukada J."/>
            <person name="Nakamura S."/>
            <person name="Katano Y."/>
            <person name="Hanada S."/>
            <person name="Kamagata Y."/>
            <person name="Nakamura N."/>
            <person name="Yamazaki S."/>
            <person name="Fujita N."/>
        </authorList>
    </citation>
    <scope>NUCLEOTIDE SEQUENCE [LARGE SCALE GENOMIC DNA]</scope>
    <source>
        <strain evidence="8">ATCC 700054 / DSM 10555 / JCM 9379 / NBRC 101784 / NCIMB 13414 / VKM Ac-1990 / NM-1</strain>
    </source>
</reference>
<dbReference type="eggNOG" id="COG1309">
    <property type="taxonomic scope" value="Bacteria"/>
</dbReference>
<evidence type="ECO:0000313" key="7">
    <source>
        <dbReference type="EMBL" id="BAK36264.1"/>
    </source>
</evidence>
<keyword evidence="8" id="KW-1185">Reference proteome</keyword>
<keyword evidence="2" id="KW-0805">Transcription regulation</keyword>
<dbReference type="SUPFAM" id="SSF48498">
    <property type="entry name" value="Tetracyclin repressor-like, C-terminal domain"/>
    <property type="match status" value="1"/>
</dbReference>
<protein>
    <submittedName>
        <fullName evidence="7">TetR family transcriptional regulator</fullName>
    </submittedName>
</protein>
<dbReference type="InterPro" id="IPR036271">
    <property type="entry name" value="Tet_transcr_reg_TetR-rel_C_sf"/>
</dbReference>
<dbReference type="Gene3D" id="1.10.357.10">
    <property type="entry name" value="Tetracycline Repressor, domain 2"/>
    <property type="match status" value="1"/>
</dbReference>
<name>F5XLJ8_MICPN</name>
<dbReference type="PROSITE" id="PS50977">
    <property type="entry name" value="HTH_TETR_2"/>
    <property type="match status" value="1"/>
</dbReference>
<evidence type="ECO:0000313" key="8">
    <source>
        <dbReference type="Proteomes" id="UP000007947"/>
    </source>
</evidence>
<dbReference type="PANTHER" id="PTHR30055:SF234">
    <property type="entry name" value="HTH-TYPE TRANSCRIPTIONAL REGULATOR BETI"/>
    <property type="match status" value="1"/>
</dbReference>
<dbReference type="InterPro" id="IPR001647">
    <property type="entry name" value="HTH_TetR"/>
</dbReference>
<accession>F5XLJ8</accession>
<feature type="DNA-binding region" description="H-T-H motif" evidence="5">
    <location>
        <begin position="32"/>
        <end position="51"/>
    </location>
</feature>
<dbReference type="GO" id="GO:0000976">
    <property type="term" value="F:transcription cis-regulatory region binding"/>
    <property type="evidence" value="ECO:0007669"/>
    <property type="project" value="TreeGrafter"/>
</dbReference>
<dbReference type="RefSeq" id="WP_013864127.1">
    <property type="nucleotide sequence ID" value="NC_015635.1"/>
</dbReference>
<dbReference type="PRINTS" id="PR00455">
    <property type="entry name" value="HTHTETR"/>
</dbReference>
<dbReference type="Pfam" id="PF00440">
    <property type="entry name" value="TetR_N"/>
    <property type="match status" value="1"/>
</dbReference>